<comment type="caution">
    <text evidence="17">The sequence shown here is derived from an EMBL/GenBank/DDBJ whole genome shotgun (WGS) entry which is preliminary data.</text>
</comment>
<reference evidence="17" key="1">
    <citation type="journal article" date="2023" name="Science">
        <title>Genome structures resolve the early diversification of teleost fishes.</title>
        <authorList>
            <person name="Parey E."/>
            <person name="Louis A."/>
            <person name="Montfort J."/>
            <person name="Bouchez O."/>
            <person name="Roques C."/>
            <person name="Iampietro C."/>
            <person name="Lluch J."/>
            <person name="Castinel A."/>
            <person name="Donnadieu C."/>
            <person name="Desvignes T."/>
            <person name="Floi Bucao C."/>
            <person name="Jouanno E."/>
            <person name="Wen M."/>
            <person name="Mejri S."/>
            <person name="Dirks R."/>
            <person name="Jansen H."/>
            <person name="Henkel C."/>
            <person name="Chen W.J."/>
            <person name="Zahm M."/>
            <person name="Cabau C."/>
            <person name="Klopp C."/>
            <person name="Thompson A.W."/>
            <person name="Robinson-Rechavi M."/>
            <person name="Braasch I."/>
            <person name="Lecointre G."/>
            <person name="Bobe J."/>
            <person name="Postlethwait J.H."/>
            <person name="Berthelot C."/>
            <person name="Roest Crollius H."/>
            <person name="Guiguen Y."/>
        </authorList>
    </citation>
    <scope>NUCLEOTIDE SEQUENCE</scope>
    <source>
        <strain evidence="17">WJC10195</strain>
    </source>
</reference>
<name>A0A9Q1FKB3_SYNKA</name>
<evidence type="ECO:0000256" key="6">
    <source>
        <dbReference type="ARBA" id="ARBA00022669"/>
    </source>
</evidence>
<keyword evidence="11" id="KW-0119">Carbohydrate metabolism</keyword>
<dbReference type="SUPFAM" id="SSF51445">
    <property type="entry name" value="(Trans)glycosidases"/>
    <property type="match status" value="1"/>
</dbReference>
<feature type="region of interest" description="Disordered" evidence="14">
    <location>
        <begin position="541"/>
        <end position="560"/>
    </location>
</feature>
<keyword evidence="18" id="KW-1185">Reference proteome</keyword>
<feature type="chain" id="PRO_5040431141" description="chitinase" evidence="15">
    <location>
        <begin position="20"/>
        <end position="560"/>
    </location>
</feature>
<evidence type="ECO:0000256" key="15">
    <source>
        <dbReference type="SAM" id="SignalP"/>
    </source>
</evidence>
<dbReference type="GO" id="GO:0000272">
    <property type="term" value="P:polysaccharide catabolic process"/>
    <property type="evidence" value="ECO:0007669"/>
    <property type="project" value="UniProtKB-KW"/>
</dbReference>
<dbReference type="InterPro" id="IPR036508">
    <property type="entry name" value="Chitin-bd_dom_sf"/>
</dbReference>
<dbReference type="InterPro" id="IPR011583">
    <property type="entry name" value="Chitinase_II/V-like_cat"/>
</dbReference>
<dbReference type="PROSITE" id="PS01095">
    <property type="entry name" value="GH18_1"/>
    <property type="match status" value="1"/>
</dbReference>
<comment type="subcellular location">
    <subcellularLocation>
        <location evidence="2">Secreted</location>
    </subcellularLocation>
</comment>
<dbReference type="PROSITE" id="PS51910">
    <property type="entry name" value="GH18_2"/>
    <property type="match status" value="1"/>
</dbReference>
<dbReference type="Pfam" id="PF00704">
    <property type="entry name" value="Glyco_hydro_18"/>
    <property type="match status" value="1"/>
</dbReference>
<dbReference type="Gene3D" id="3.20.20.80">
    <property type="entry name" value="Glycosidases"/>
    <property type="match status" value="1"/>
</dbReference>
<dbReference type="FunFam" id="3.20.20.80:FF:000081">
    <property type="entry name" value="Chitinase 1"/>
    <property type="match status" value="1"/>
</dbReference>
<organism evidence="17 18">
    <name type="scientific">Synaphobranchus kaupii</name>
    <name type="common">Kaup's arrowtooth eel</name>
    <dbReference type="NCBI Taxonomy" id="118154"/>
    <lineage>
        <taxon>Eukaryota</taxon>
        <taxon>Metazoa</taxon>
        <taxon>Chordata</taxon>
        <taxon>Craniata</taxon>
        <taxon>Vertebrata</taxon>
        <taxon>Euteleostomi</taxon>
        <taxon>Actinopterygii</taxon>
        <taxon>Neopterygii</taxon>
        <taxon>Teleostei</taxon>
        <taxon>Anguilliformes</taxon>
        <taxon>Synaphobranchidae</taxon>
        <taxon>Synaphobranchus</taxon>
    </lineage>
</organism>
<feature type="domain" description="GH18" evidence="16">
    <location>
        <begin position="20"/>
        <end position="387"/>
    </location>
</feature>
<evidence type="ECO:0000313" key="18">
    <source>
        <dbReference type="Proteomes" id="UP001152622"/>
    </source>
</evidence>
<dbReference type="SUPFAM" id="SSF54556">
    <property type="entry name" value="Chitinase insertion domain"/>
    <property type="match status" value="1"/>
</dbReference>
<evidence type="ECO:0000256" key="13">
    <source>
        <dbReference type="ARBA" id="ARBA00023326"/>
    </source>
</evidence>
<dbReference type="SMART" id="SM00636">
    <property type="entry name" value="Glyco_18"/>
    <property type="match status" value="1"/>
</dbReference>
<dbReference type="FunFam" id="3.20.20.80:FF:000439">
    <property type="entry name" value="Chitinase, acidic.3"/>
    <property type="match status" value="1"/>
</dbReference>
<sequence>MRWISQFAGFNLLLQFAAATKLVCYFTNWSQYRSKPGMYLPRNVDPHLCTHLIYAFASINYANELVTQEWNDNTLYTSFNALKTKNPWLKTLLAAGGWNFGTAQFSIMVSSPANRQKFIQSSIGFLRTRGFDGLDLNWEHPGSRGSPLEDKQRFTLLCKELLEAYEAESRASGRSRLMVTAAVAAGKRVIDNGYEVSELSKYLDFINVMTFNFHGSLENFTGHHSPLYRGSQDQGDFTYANTDFAIKYWRDQGAPAEKLHVGFATFGRSFTLASSDQGPGAPSRGSASAGPYIQEMGFWSYYEICSFIQGTTVQWIEAQRVPYAVKGDEWVGFDNHRSFETKAQYLKDNHFGGAFVWALDMDDFDGQFCGQGRYPLISHLRTLLKIEYLPLTSPRPTISVVTRTTTSTTAETTLVTQRSSKNIQRPSRCVQSMNTIVSPGGTFCTGKLDGLYPKPDEPTSFYLCGYGMKNVTVCPPYKAYASDEGHWSSRASVSLVFGITFLLQLINSWNNSTEDDEKRITTLPSVIPGLPNLEAPLKCSKRRGTPAPPLQRSSCGTKGC</sequence>
<evidence type="ECO:0000256" key="11">
    <source>
        <dbReference type="ARBA" id="ARBA00023277"/>
    </source>
</evidence>
<dbReference type="PANTHER" id="PTHR11177">
    <property type="entry name" value="CHITINASE"/>
    <property type="match status" value="1"/>
</dbReference>
<dbReference type="InterPro" id="IPR029070">
    <property type="entry name" value="Chitinase_insertion_sf"/>
</dbReference>
<evidence type="ECO:0000256" key="1">
    <source>
        <dbReference type="ARBA" id="ARBA00000822"/>
    </source>
</evidence>
<evidence type="ECO:0000256" key="7">
    <source>
        <dbReference type="ARBA" id="ARBA00022729"/>
    </source>
</evidence>
<dbReference type="GO" id="GO:0005576">
    <property type="term" value="C:extracellular region"/>
    <property type="evidence" value="ECO:0007669"/>
    <property type="project" value="UniProtKB-SubCell"/>
</dbReference>
<comment type="similarity">
    <text evidence="3">Belongs to the glycosyl hydrolase 18 family. Chitinase class II subfamily.</text>
</comment>
<evidence type="ECO:0000259" key="16">
    <source>
        <dbReference type="PROSITE" id="PS51910"/>
    </source>
</evidence>
<gene>
    <name evidence="17" type="ORF">SKAU_G00170600</name>
</gene>
<dbReference type="Gene3D" id="3.10.50.10">
    <property type="match status" value="1"/>
</dbReference>
<dbReference type="SUPFAM" id="SSF57625">
    <property type="entry name" value="Invertebrate chitin-binding proteins"/>
    <property type="match status" value="1"/>
</dbReference>
<evidence type="ECO:0000256" key="4">
    <source>
        <dbReference type="ARBA" id="ARBA00012729"/>
    </source>
</evidence>
<accession>A0A9Q1FKB3</accession>
<evidence type="ECO:0000256" key="2">
    <source>
        <dbReference type="ARBA" id="ARBA00004613"/>
    </source>
</evidence>
<dbReference type="GO" id="GO:0008061">
    <property type="term" value="F:chitin binding"/>
    <property type="evidence" value="ECO:0007669"/>
    <property type="project" value="UniProtKB-KW"/>
</dbReference>
<dbReference type="AlphaFoldDB" id="A0A9Q1FKB3"/>
<keyword evidence="5" id="KW-0964">Secreted</keyword>
<keyword evidence="10" id="KW-1015">Disulfide bond</keyword>
<dbReference type="EC" id="3.2.1.14" evidence="4"/>
<dbReference type="InterPro" id="IPR001579">
    <property type="entry name" value="Glyco_hydro_18_chit_AS"/>
</dbReference>
<evidence type="ECO:0000256" key="3">
    <source>
        <dbReference type="ARBA" id="ARBA00009121"/>
    </source>
</evidence>
<dbReference type="InterPro" id="IPR001223">
    <property type="entry name" value="Glyco_hydro18_cat"/>
</dbReference>
<feature type="signal peptide" evidence="15">
    <location>
        <begin position="1"/>
        <end position="19"/>
    </location>
</feature>
<keyword evidence="6" id="KW-0147">Chitin-binding</keyword>
<dbReference type="InterPro" id="IPR050314">
    <property type="entry name" value="Glycosyl_Hydrlase_18"/>
</dbReference>
<dbReference type="GO" id="GO:0006032">
    <property type="term" value="P:chitin catabolic process"/>
    <property type="evidence" value="ECO:0007669"/>
    <property type="project" value="UniProtKB-KW"/>
</dbReference>
<evidence type="ECO:0000256" key="8">
    <source>
        <dbReference type="ARBA" id="ARBA00022801"/>
    </source>
</evidence>
<keyword evidence="7 15" id="KW-0732">Signal</keyword>
<evidence type="ECO:0000313" key="17">
    <source>
        <dbReference type="EMBL" id="KAJ8360535.1"/>
    </source>
</evidence>
<evidence type="ECO:0000256" key="9">
    <source>
        <dbReference type="ARBA" id="ARBA00023024"/>
    </source>
</evidence>
<evidence type="ECO:0000256" key="14">
    <source>
        <dbReference type="SAM" id="MobiDB-lite"/>
    </source>
</evidence>
<dbReference type="GO" id="GO:0008843">
    <property type="term" value="F:endochitinase activity"/>
    <property type="evidence" value="ECO:0007669"/>
    <property type="project" value="UniProtKB-EC"/>
</dbReference>
<dbReference type="CDD" id="cd02872">
    <property type="entry name" value="GH18_chitolectin_chitotriosidase"/>
    <property type="match status" value="1"/>
</dbReference>
<protein>
    <recommendedName>
        <fullName evidence="4">chitinase</fullName>
        <ecNumber evidence="4">3.2.1.14</ecNumber>
    </recommendedName>
</protein>
<dbReference type="FunFam" id="3.10.50.10:FF:000001">
    <property type="entry name" value="Chitinase 3-like 1"/>
    <property type="match status" value="1"/>
</dbReference>
<dbReference type="EMBL" id="JAINUF010000005">
    <property type="protein sequence ID" value="KAJ8360535.1"/>
    <property type="molecule type" value="Genomic_DNA"/>
</dbReference>
<keyword evidence="8" id="KW-0378">Hydrolase</keyword>
<proteinExistence type="inferred from homology"/>
<comment type="catalytic activity">
    <reaction evidence="1">
        <text>Random endo-hydrolysis of N-acetyl-beta-D-glucosaminide (1-&gt;4)-beta-linkages in chitin and chitodextrins.</text>
        <dbReference type="EC" id="3.2.1.14"/>
    </reaction>
</comment>
<evidence type="ECO:0000256" key="5">
    <source>
        <dbReference type="ARBA" id="ARBA00022525"/>
    </source>
</evidence>
<keyword evidence="13" id="KW-0624">Polysaccharide degradation</keyword>
<dbReference type="OrthoDB" id="8834356at2759"/>
<evidence type="ECO:0000256" key="12">
    <source>
        <dbReference type="ARBA" id="ARBA00023295"/>
    </source>
</evidence>
<keyword evidence="9" id="KW-0146">Chitin degradation</keyword>
<dbReference type="Proteomes" id="UP001152622">
    <property type="component" value="Chromosome 5"/>
</dbReference>
<dbReference type="PANTHER" id="PTHR11177:SF248">
    <property type="entry name" value="CHITOTRIOSIDASE-1"/>
    <property type="match status" value="1"/>
</dbReference>
<dbReference type="InterPro" id="IPR017853">
    <property type="entry name" value="GH"/>
</dbReference>
<feature type="compositionally biased region" description="Polar residues" evidence="14">
    <location>
        <begin position="551"/>
        <end position="560"/>
    </location>
</feature>
<evidence type="ECO:0000256" key="10">
    <source>
        <dbReference type="ARBA" id="ARBA00023157"/>
    </source>
</evidence>
<keyword evidence="12" id="KW-0326">Glycosidase</keyword>